<proteinExistence type="predicted"/>
<accession>A0A914RTZ4</accession>
<keyword evidence="2" id="KW-1185">Reference proteome</keyword>
<keyword evidence="1" id="KW-0812">Transmembrane</keyword>
<evidence type="ECO:0000313" key="2">
    <source>
        <dbReference type="Proteomes" id="UP000887564"/>
    </source>
</evidence>
<dbReference type="Proteomes" id="UP000887564">
    <property type="component" value="Unplaced"/>
</dbReference>
<dbReference type="AlphaFoldDB" id="A0A914RTZ4"/>
<reference evidence="3" key="1">
    <citation type="submission" date="2022-11" db="UniProtKB">
        <authorList>
            <consortium name="WormBaseParasite"/>
        </authorList>
    </citation>
    <scope>IDENTIFICATION</scope>
</reference>
<name>A0A914RTZ4_PAREQ</name>
<sequence length="40" mass="4784">MQFPVYKRSDLLREWGLVIAVLNLYLPYFTPVLCYLSIFT</sequence>
<feature type="transmembrane region" description="Helical" evidence="1">
    <location>
        <begin position="15"/>
        <end position="38"/>
    </location>
</feature>
<evidence type="ECO:0000256" key="1">
    <source>
        <dbReference type="SAM" id="Phobius"/>
    </source>
</evidence>
<protein>
    <submittedName>
        <fullName evidence="3">Uncharacterized protein</fullName>
    </submittedName>
</protein>
<keyword evidence="1" id="KW-1133">Transmembrane helix</keyword>
<evidence type="ECO:0000313" key="3">
    <source>
        <dbReference type="WBParaSite" id="PEQ_0000979301-mRNA-1"/>
    </source>
</evidence>
<keyword evidence="1" id="KW-0472">Membrane</keyword>
<organism evidence="2 3">
    <name type="scientific">Parascaris equorum</name>
    <name type="common">Equine roundworm</name>
    <dbReference type="NCBI Taxonomy" id="6256"/>
    <lineage>
        <taxon>Eukaryota</taxon>
        <taxon>Metazoa</taxon>
        <taxon>Ecdysozoa</taxon>
        <taxon>Nematoda</taxon>
        <taxon>Chromadorea</taxon>
        <taxon>Rhabditida</taxon>
        <taxon>Spirurina</taxon>
        <taxon>Ascaridomorpha</taxon>
        <taxon>Ascaridoidea</taxon>
        <taxon>Ascarididae</taxon>
        <taxon>Parascaris</taxon>
    </lineage>
</organism>
<dbReference type="WBParaSite" id="PEQ_0000979301-mRNA-1">
    <property type="protein sequence ID" value="PEQ_0000979301-mRNA-1"/>
    <property type="gene ID" value="PEQ_0000979301"/>
</dbReference>